<evidence type="ECO:0000313" key="10">
    <source>
        <dbReference type="EMBL" id="PIA47314.1"/>
    </source>
</evidence>
<comment type="similarity">
    <text evidence="2">Belongs to the iron/ascorbate-dependent oxidoreductase family.</text>
</comment>
<dbReference type="Gene3D" id="2.60.120.330">
    <property type="entry name" value="B-lactam Antibiotic, Isopenicillin N Synthase, Chain"/>
    <property type="match status" value="2"/>
</dbReference>
<dbReference type="Pfam" id="PF03171">
    <property type="entry name" value="2OG-FeII_Oxy"/>
    <property type="match status" value="2"/>
</dbReference>
<keyword evidence="4" id="KW-0847">Vitamin C</keyword>
<evidence type="ECO:0000259" key="9">
    <source>
        <dbReference type="PROSITE" id="PS51471"/>
    </source>
</evidence>
<dbReference type="InterPro" id="IPR027443">
    <property type="entry name" value="IPNS-like_sf"/>
</dbReference>
<feature type="non-terminal residue" evidence="10">
    <location>
        <position position="1"/>
    </location>
</feature>
<feature type="domain" description="Fe2OG dioxygenase" evidence="9">
    <location>
        <begin position="210"/>
        <end position="322"/>
    </location>
</feature>
<organism evidence="10 11">
    <name type="scientific">Aquilegia coerulea</name>
    <name type="common">Rocky mountain columbine</name>
    <dbReference type="NCBI Taxonomy" id="218851"/>
    <lineage>
        <taxon>Eukaryota</taxon>
        <taxon>Viridiplantae</taxon>
        <taxon>Streptophyta</taxon>
        <taxon>Embryophyta</taxon>
        <taxon>Tracheophyta</taxon>
        <taxon>Spermatophyta</taxon>
        <taxon>Magnoliopsida</taxon>
        <taxon>Ranunculales</taxon>
        <taxon>Ranunculaceae</taxon>
        <taxon>Thalictroideae</taxon>
        <taxon>Aquilegia</taxon>
    </lineage>
</organism>
<keyword evidence="6" id="KW-0560">Oxidoreductase</keyword>
<dbReference type="AlphaFoldDB" id="A0A2G5DUV3"/>
<protein>
    <recommendedName>
        <fullName evidence="9">Fe2OG dioxygenase domain-containing protein</fullName>
    </recommendedName>
</protein>
<evidence type="ECO:0000256" key="7">
    <source>
        <dbReference type="ARBA" id="ARBA00023004"/>
    </source>
</evidence>
<reference evidence="10 11" key="1">
    <citation type="submission" date="2017-09" db="EMBL/GenBank/DDBJ databases">
        <title>WGS assembly of Aquilegia coerulea Goldsmith.</title>
        <authorList>
            <person name="Hodges S."/>
            <person name="Kramer E."/>
            <person name="Nordborg M."/>
            <person name="Tomkins J."/>
            <person name="Borevitz J."/>
            <person name="Derieg N."/>
            <person name="Yan J."/>
            <person name="Mihaltcheva S."/>
            <person name="Hayes R.D."/>
            <person name="Rokhsar D."/>
        </authorList>
    </citation>
    <scope>NUCLEOTIDE SEQUENCE [LARGE SCALE GENOMIC DNA]</scope>
    <source>
        <strain evidence="11">cv. Goldsmith</strain>
    </source>
</reference>
<evidence type="ECO:0000256" key="2">
    <source>
        <dbReference type="ARBA" id="ARBA00008056"/>
    </source>
</evidence>
<keyword evidence="5" id="KW-0223">Dioxygenase</keyword>
<accession>A0A2G5DUV3</accession>
<dbReference type="PROSITE" id="PS51471">
    <property type="entry name" value="FE2OG_OXY"/>
    <property type="match status" value="2"/>
</dbReference>
<dbReference type="GO" id="GO:0051213">
    <property type="term" value="F:dioxygenase activity"/>
    <property type="evidence" value="ECO:0007669"/>
    <property type="project" value="UniProtKB-KW"/>
</dbReference>
<evidence type="ECO:0000256" key="5">
    <source>
        <dbReference type="ARBA" id="ARBA00022964"/>
    </source>
</evidence>
<dbReference type="GO" id="GO:0009813">
    <property type="term" value="P:flavonoid biosynthetic process"/>
    <property type="evidence" value="ECO:0007669"/>
    <property type="project" value="UniProtKB-KW"/>
</dbReference>
<dbReference type="InterPro" id="IPR005123">
    <property type="entry name" value="Oxoglu/Fe-dep_dioxygenase_dom"/>
</dbReference>
<dbReference type="PANTHER" id="PTHR47991">
    <property type="entry name" value="OXOGLUTARATE/IRON-DEPENDENT DIOXYGENASE"/>
    <property type="match status" value="1"/>
</dbReference>
<feature type="domain" description="Fe2OG dioxygenase" evidence="9">
    <location>
        <begin position="537"/>
        <end position="637"/>
    </location>
</feature>
<dbReference type="Pfam" id="PF14226">
    <property type="entry name" value="DIOX_N"/>
    <property type="match status" value="2"/>
</dbReference>
<evidence type="ECO:0000256" key="3">
    <source>
        <dbReference type="ARBA" id="ARBA00022723"/>
    </source>
</evidence>
<dbReference type="STRING" id="218851.A0A2G5DUV3"/>
<dbReference type="GO" id="GO:0046148">
    <property type="term" value="P:pigment biosynthetic process"/>
    <property type="evidence" value="ECO:0007669"/>
    <property type="project" value="UniProtKB-ARBA"/>
</dbReference>
<dbReference type="EMBL" id="KZ305031">
    <property type="protein sequence ID" value="PIA47314.1"/>
    <property type="molecule type" value="Genomic_DNA"/>
</dbReference>
<dbReference type="GO" id="GO:0031418">
    <property type="term" value="F:L-ascorbic acid binding"/>
    <property type="evidence" value="ECO:0007669"/>
    <property type="project" value="UniProtKB-KW"/>
</dbReference>
<proteinExistence type="inferred from homology"/>
<evidence type="ECO:0000256" key="6">
    <source>
        <dbReference type="ARBA" id="ARBA00023002"/>
    </source>
</evidence>
<evidence type="ECO:0000256" key="4">
    <source>
        <dbReference type="ARBA" id="ARBA00022896"/>
    </source>
</evidence>
<dbReference type="FunFam" id="2.60.120.330:FF:000009">
    <property type="entry name" value="Flavonol synthase"/>
    <property type="match status" value="1"/>
</dbReference>
<evidence type="ECO:0000256" key="8">
    <source>
        <dbReference type="ARBA" id="ARBA00023241"/>
    </source>
</evidence>
<dbReference type="OrthoDB" id="288590at2759"/>
<keyword evidence="8" id="KW-0284">Flavonoid biosynthesis</keyword>
<dbReference type="Proteomes" id="UP000230069">
    <property type="component" value="Unassembled WGS sequence"/>
</dbReference>
<dbReference type="InterPro" id="IPR050295">
    <property type="entry name" value="Plant_2OG-oxidoreductases"/>
</dbReference>
<dbReference type="GO" id="GO:0046872">
    <property type="term" value="F:metal ion binding"/>
    <property type="evidence" value="ECO:0007669"/>
    <property type="project" value="UniProtKB-KW"/>
</dbReference>
<evidence type="ECO:0000313" key="11">
    <source>
        <dbReference type="Proteomes" id="UP000230069"/>
    </source>
</evidence>
<keyword evidence="3" id="KW-0479">Metal-binding</keyword>
<keyword evidence="7" id="KW-0408">Iron</keyword>
<comment type="cofactor">
    <cofactor evidence="1">
        <name>L-ascorbate</name>
        <dbReference type="ChEBI" id="CHEBI:38290"/>
    </cofactor>
</comment>
<gene>
    <name evidence="10" type="ORF">AQUCO_01400168v1</name>
</gene>
<name>A0A2G5DUV3_AQUCA</name>
<dbReference type="SUPFAM" id="SSF51197">
    <property type="entry name" value="Clavaminate synthase-like"/>
    <property type="match status" value="2"/>
</dbReference>
<dbReference type="InterPro" id="IPR044861">
    <property type="entry name" value="IPNS-like_FE2OG_OXY"/>
</dbReference>
<dbReference type="InParanoid" id="A0A2G5DUV3"/>
<evidence type="ECO:0000256" key="1">
    <source>
        <dbReference type="ARBA" id="ARBA00001961"/>
    </source>
</evidence>
<dbReference type="InterPro" id="IPR026992">
    <property type="entry name" value="DIOX_N"/>
</dbReference>
<sequence length="676" mass="77160">LKLILSSIEQVTTMEVETRVQAIATLSKALDTIPDAFIRPEKEQPALTTFSGPVPEIPTIDFSEQDEEKLIQNIFNASKDWGLFQIVNHGIPVEAIKKLQTVGREFFELPVEEKEVYAKPADAETIEGYGTKLQKEMEGKKTWVDYLFHNVWPPSRINYKFWPKNPPSYRETNEEYVTYLREVVDKLFKYLSLGLGVEENTIKEAVGGDDLEYLLKINYYPPCPRPDLTLGVAPHTDMSSITLLVPNEIPGLQVFKDDHWYDAKYIPNALIIHIGDQIERTQPSLRARSIKIMSTASSTKFPSNKSLATRSRQIYWTVFVNDLVEESQVQGRRKKFLSMEIESLRVQAIAAITKSQDTIPAEFIRSEKEQPGLTTFNGLAPDIPTIDLNNDQGHTDLVRLIANASQEWGIFQIINHGIPIEVIQRLQSVGKEFFELPQEEKEKYANTPDDKSIEGYGTRLQKEIEGKKAWADYLFHNIWPPPSINYKYWPKNPPSYRETNENYAKHLKLVVNKLLMYLSLGLGLEGNAIKDAVGGEELEYLLKINYYPPCPRPDLALGVVQHTDMSAITVLVPNEVQGLQVLKDDQWINAKYIPNALIIHIGDQVEIVSNGKYKSVLHRAVVNKDRTRISWPVFCSPPPEMVIGPLPQLVNEENPAKYKSKKYKDYMYCKLNKIPQ</sequence>
<keyword evidence="11" id="KW-1185">Reference proteome</keyword>